<evidence type="ECO:0000313" key="2">
    <source>
        <dbReference type="EMBL" id="OGG01073.1"/>
    </source>
</evidence>
<dbReference type="EMBL" id="MFIX01000226">
    <property type="protein sequence ID" value="OGG01073.1"/>
    <property type="molecule type" value="Genomic_DNA"/>
</dbReference>
<dbReference type="InterPro" id="IPR042095">
    <property type="entry name" value="SUMF_sf"/>
</dbReference>
<reference evidence="2 3" key="1">
    <citation type="journal article" date="2016" name="Nat. Commun.">
        <title>Thousands of microbial genomes shed light on interconnected biogeochemical processes in an aquifer system.</title>
        <authorList>
            <person name="Anantharaman K."/>
            <person name="Brown C.T."/>
            <person name="Hug L.A."/>
            <person name="Sharon I."/>
            <person name="Castelle C.J."/>
            <person name="Probst A.J."/>
            <person name="Thomas B.C."/>
            <person name="Singh A."/>
            <person name="Wilkins M.J."/>
            <person name="Karaoz U."/>
            <person name="Brodie E.L."/>
            <person name="Williams K.H."/>
            <person name="Hubbard S.S."/>
            <person name="Banfield J.F."/>
        </authorList>
    </citation>
    <scope>NUCLEOTIDE SEQUENCE [LARGE SCALE GENOMIC DNA]</scope>
</reference>
<dbReference type="InterPro" id="IPR016187">
    <property type="entry name" value="CTDL_fold"/>
</dbReference>
<dbReference type="AlphaFoldDB" id="A0A1F5YM04"/>
<dbReference type="STRING" id="1817867.A3F83_17015"/>
<evidence type="ECO:0000313" key="3">
    <source>
        <dbReference type="Proteomes" id="UP000179129"/>
    </source>
</evidence>
<proteinExistence type="predicted"/>
<feature type="domain" description="Sulfatase-modifying factor enzyme-like" evidence="1">
    <location>
        <begin position="233"/>
        <end position="501"/>
    </location>
</feature>
<dbReference type="SUPFAM" id="SSF56436">
    <property type="entry name" value="C-type lectin-like"/>
    <property type="match status" value="1"/>
</dbReference>
<gene>
    <name evidence="2" type="ORF">A3F83_17015</name>
</gene>
<protein>
    <recommendedName>
        <fullName evidence="1">Sulfatase-modifying factor enzyme-like domain-containing protein</fullName>
    </recommendedName>
</protein>
<organism evidence="2 3">
    <name type="scientific">Candidatus Glassbacteria bacterium RIFCSPLOWO2_12_FULL_58_11</name>
    <dbReference type="NCBI Taxonomy" id="1817867"/>
    <lineage>
        <taxon>Bacteria</taxon>
        <taxon>Candidatus Glassiibacteriota</taxon>
    </lineage>
</organism>
<accession>A0A1F5YM04</accession>
<dbReference type="Proteomes" id="UP000179129">
    <property type="component" value="Unassembled WGS sequence"/>
</dbReference>
<dbReference type="InterPro" id="IPR051043">
    <property type="entry name" value="Sulfatase_Mod_Factor_Kinase"/>
</dbReference>
<comment type="caution">
    <text evidence="2">The sequence shown here is derived from an EMBL/GenBank/DDBJ whole genome shotgun (WGS) entry which is preliminary data.</text>
</comment>
<evidence type="ECO:0000259" key="1">
    <source>
        <dbReference type="Pfam" id="PF03781"/>
    </source>
</evidence>
<dbReference type="PANTHER" id="PTHR23150:SF19">
    <property type="entry name" value="FORMYLGLYCINE-GENERATING ENZYME"/>
    <property type="match status" value="1"/>
</dbReference>
<dbReference type="Gene3D" id="3.90.1580.10">
    <property type="entry name" value="paralog of FGE (formylglycine-generating enzyme)"/>
    <property type="match status" value="1"/>
</dbReference>
<dbReference type="Pfam" id="PF03781">
    <property type="entry name" value="FGE-sulfatase"/>
    <property type="match status" value="1"/>
</dbReference>
<dbReference type="PANTHER" id="PTHR23150">
    <property type="entry name" value="SULFATASE MODIFYING FACTOR 1, 2"/>
    <property type="match status" value="1"/>
</dbReference>
<name>A0A1F5YM04_9BACT</name>
<dbReference type="InterPro" id="IPR005532">
    <property type="entry name" value="SUMF_dom"/>
</dbReference>
<sequence length="503" mass="55777">MTERLSGDYFILTSHWLFHSYFSSAERGPMARGRLAVRGAGEPGCAMRKHINFKGNMTDRRSKIYCLLPVRLYRPAFFLAITLLAGCNSDLPITPEESKFSASGLSLSAPAVNFEPTFIGRSSSDTVSVEYGDTVDIVLHLHLSDTLHFTLVAGKVKTDFSSADSTVVSLSKKVRQLTLTLTYKPQVADQVDLAVLYLETFRWTDSLKTDREPVGVDSVRLAGVGLGYYLDLETIFIPGGVFPMGQDSVASGGSVAFHDEWNEHQVTVSDFFIGRYEVTNLQYYEFWKEVNSGANPGDTTILGHTPRDTSEIGKWPAVALDKPNFPVIGVSWYDAMAFCDWLSLRTGERYTLPTEAQWEYVARGGQQREFPWSVTDDSTQAGTDSAGAALILVNVRRGNDGYTFTAPVEAFPSGASAFGPLNMAGNVWEWCFDWYDPDYYRSADSSAVWVDPQGSTDPEHEIFKVIRGGSWLDDLVEARCTNRSAIAPVNREINVGFRVVRLP</sequence>
<dbReference type="GO" id="GO:0120147">
    <property type="term" value="F:formylglycine-generating oxidase activity"/>
    <property type="evidence" value="ECO:0007669"/>
    <property type="project" value="TreeGrafter"/>
</dbReference>